<keyword evidence="3" id="KW-1185">Reference proteome</keyword>
<evidence type="ECO:0000313" key="3">
    <source>
        <dbReference type="Proteomes" id="UP000831495"/>
    </source>
</evidence>
<keyword evidence="1" id="KW-0472">Membrane</keyword>
<reference evidence="2" key="1">
    <citation type="journal article" date="2022" name="Int. J. Syst. Evol. Microbiol.">
        <title>Apilactobacillus apisilvae sp. nov., Nicolia spurrieriana gen. nov. sp. nov., Bombilactobacillus folatiphilus sp. nov. and Bombilactobacillus thymidiniphilus sp. nov., four new lactic acid bacterial isolates from stingless bees Tetragonula carbonaria and Austroplebeia australis.</title>
        <authorList>
            <person name="Oliphant S.A."/>
            <person name="Watson-Haigh N.S."/>
            <person name="Sumby K.M."/>
            <person name="Gardner J."/>
            <person name="Groom S."/>
            <person name="Jiranek V."/>
        </authorList>
    </citation>
    <scope>NUCLEOTIDE SEQUENCE</scope>
    <source>
        <strain evidence="2">SG4_D2</strain>
    </source>
</reference>
<accession>A0ABY4P8U0</accession>
<keyword evidence="1" id="KW-0812">Transmembrane</keyword>
<gene>
    <name evidence="2" type="ORF">MOO45_00130</name>
</gene>
<organism evidence="2 3">
    <name type="scientific">Bombilactobacillus folatiphilus</name>
    <dbReference type="NCBI Taxonomy" id="2923362"/>
    <lineage>
        <taxon>Bacteria</taxon>
        <taxon>Bacillati</taxon>
        <taxon>Bacillota</taxon>
        <taxon>Bacilli</taxon>
        <taxon>Lactobacillales</taxon>
        <taxon>Lactobacillaceae</taxon>
        <taxon>Bombilactobacillus</taxon>
    </lineage>
</organism>
<protein>
    <submittedName>
        <fullName evidence="2">Uncharacterized protein</fullName>
    </submittedName>
</protein>
<feature type="transmembrane region" description="Helical" evidence="1">
    <location>
        <begin position="38"/>
        <end position="58"/>
    </location>
</feature>
<dbReference type="SUPFAM" id="SSF103473">
    <property type="entry name" value="MFS general substrate transporter"/>
    <property type="match status" value="1"/>
</dbReference>
<name>A0ABY4P8U0_9LACO</name>
<evidence type="ECO:0000256" key="1">
    <source>
        <dbReference type="SAM" id="Phobius"/>
    </source>
</evidence>
<sequence length="64" mass="6852">MRQICGSFGTAIAMLVVSLVSNIQAVAGKNVALASGYHWSFILMLVFAILGLVASFDLHERKQG</sequence>
<dbReference type="RefSeq" id="WP_249514414.1">
    <property type="nucleotide sequence ID" value="NZ_CP093366.1"/>
</dbReference>
<dbReference type="EMBL" id="CP093366">
    <property type="protein sequence ID" value="UQS82144.1"/>
    <property type="molecule type" value="Genomic_DNA"/>
</dbReference>
<proteinExistence type="predicted"/>
<evidence type="ECO:0000313" key="2">
    <source>
        <dbReference type="EMBL" id="UQS82144.1"/>
    </source>
</evidence>
<dbReference type="InterPro" id="IPR036259">
    <property type="entry name" value="MFS_trans_sf"/>
</dbReference>
<keyword evidence="1" id="KW-1133">Transmembrane helix</keyword>
<dbReference type="Proteomes" id="UP000831495">
    <property type="component" value="Chromosome"/>
</dbReference>